<organism evidence="1 2">
    <name type="scientific">Candidatus Scybalenecus merdavium</name>
    <dbReference type="NCBI Taxonomy" id="2840939"/>
    <lineage>
        <taxon>Bacteria</taxon>
        <taxon>Bacillati</taxon>
        <taxon>Bacillota</taxon>
        <taxon>Clostridia</taxon>
        <taxon>Eubacteriales</taxon>
        <taxon>Oscillospiraceae</taxon>
        <taxon>Oscillospiraceae incertae sedis</taxon>
        <taxon>Candidatus Scybalenecus</taxon>
    </lineage>
</organism>
<sequence>MAVYDIAGLTVSMAPHGRTAAQAEKYLSPDQSKTPDLEINITPALLRQARAYYPPEVDEDGIEYLLSGTAFYTKLLEHGGMLLHASCVVVDGQAYLFTAHSGTGKSTHTGLWLQKFGARAYILNDDKPALRRINGQLCACGTPWSGKFDISRPENVPVAAIALLSRSKGRPNSIRRASVAESLPKLMAQTVNKLNESHMDKLLDSLEQLVKDVPIYSLFCDMSPEAAELAYRAMHGGSEM</sequence>
<evidence type="ECO:0008006" key="3">
    <source>
        <dbReference type="Google" id="ProtNLM"/>
    </source>
</evidence>
<evidence type="ECO:0000313" key="2">
    <source>
        <dbReference type="Proteomes" id="UP000824125"/>
    </source>
</evidence>
<evidence type="ECO:0000313" key="1">
    <source>
        <dbReference type="EMBL" id="HIU69217.1"/>
    </source>
</evidence>
<dbReference type="EMBL" id="DVNM01000024">
    <property type="protein sequence ID" value="HIU69217.1"/>
    <property type="molecule type" value="Genomic_DNA"/>
</dbReference>
<dbReference type="SUPFAM" id="SSF53795">
    <property type="entry name" value="PEP carboxykinase-like"/>
    <property type="match status" value="1"/>
</dbReference>
<proteinExistence type="predicted"/>
<dbReference type="InterPro" id="IPR027417">
    <property type="entry name" value="P-loop_NTPase"/>
</dbReference>
<reference evidence="1" key="1">
    <citation type="submission" date="2020-10" db="EMBL/GenBank/DDBJ databases">
        <authorList>
            <person name="Gilroy R."/>
        </authorList>
    </citation>
    <scope>NUCLEOTIDE SEQUENCE</scope>
    <source>
        <strain evidence="1">CHK176-6737</strain>
    </source>
</reference>
<reference evidence="1" key="2">
    <citation type="journal article" date="2021" name="PeerJ">
        <title>Extensive microbial diversity within the chicken gut microbiome revealed by metagenomics and culture.</title>
        <authorList>
            <person name="Gilroy R."/>
            <person name="Ravi A."/>
            <person name="Getino M."/>
            <person name="Pursley I."/>
            <person name="Horton D.L."/>
            <person name="Alikhan N.F."/>
            <person name="Baker D."/>
            <person name="Gharbi K."/>
            <person name="Hall N."/>
            <person name="Watson M."/>
            <person name="Adriaenssens E.M."/>
            <person name="Foster-Nyarko E."/>
            <person name="Jarju S."/>
            <person name="Secka A."/>
            <person name="Antonio M."/>
            <person name="Oren A."/>
            <person name="Chaudhuri R.R."/>
            <person name="La Ragione R."/>
            <person name="Hildebrand F."/>
            <person name="Pallen M.J."/>
        </authorList>
    </citation>
    <scope>NUCLEOTIDE SEQUENCE</scope>
    <source>
        <strain evidence="1">CHK176-6737</strain>
    </source>
</reference>
<dbReference type="AlphaFoldDB" id="A0A9D1MUG6"/>
<comment type="caution">
    <text evidence="1">The sequence shown here is derived from an EMBL/GenBank/DDBJ whole genome shotgun (WGS) entry which is preliminary data.</text>
</comment>
<dbReference type="Proteomes" id="UP000824125">
    <property type="component" value="Unassembled WGS sequence"/>
</dbReference>
<gene>
    <name evidence="1" type="ORF">IAD23_04590</name>
</gene>
<accession>A0A9D1MUG6</accession>
<name>A0A9D1MUG6_9FIRM</name>
<protein>
    <recommendedName>
        <fullName evidence="3">SynChlorMet cassette protein ScmC</fullName>
    </recommendedName>
</protein>
<dbReference type="Gene3D" id="3.40.50.300">
    <property type="entry name" value="P-loop containing nucleotide triphosphate hydrolases"/>
    <property type="match status" value="1"/>
</dbReference>